<feature type="region of interest" description="Disordered" evidence="1">
    <location>
        <begin position="1"/>
        <end position="22"/>
    </location>
</feature>
<proteinExistence type="predicted"/>
<organism evidence="2 3">
    <name type="scientific">Periplaneta americana</name>
    <name type="common">American cockroach</name>
    <name type="synonym">Blatta americana</name>
    <dbReference type="NCBI Taxonomy" id="6978"/>
    <lineage>
        <taxon>Eukaryota</taxon>
        <taxon>Metazoa</taxon>
        <taxon>Ecdysozoa</taxon>
        <taxon>Arthropoda</taxon>
        <taxon>Hexapoda</taxon>
        <taxon>Insecta</taxon>
        <taxon>Pterygota</taxon>
        <taxon>Neoptera</taxon>
        <taxon>Polyneoptera</taxon>
        <taxon>Dictyoptera</taxon>
        <taxon>Blattodea</taxon>
        <taxon>Blattoidea</taxon>
        <taxon>Blattidae</taxon>
        <taxon>Blattinae</taxon>
        <taxon>Periplaneta</taxon>
    </lineage>
</organism>
<evidence type="ECO:0000256" key="1">
    <source>
        <dbReference type="SAM" id="MobiDB-lite"/>
    </source>
</evidence>
<name>A0ABQ8SVV4_PERAM</name>
<sequence>MAGLCESGNEPPGSLKASKEVSNNLSKPLIGCPRLSIYSQLPSISEGRLLYPQSEDAPFRGDRESQYIINSRCWTQDRDSNPGHLVSRPDALTVTPQTTRHPPHGWGKPRKKPKKWAKRGSNPSPRVAPDQQPSESAD</sequence>
<dbReference type="EMBL" id="JAJSOF020000019">
    <property type="protein sequence ID" value="KAJ4437973.1"/>
    <property type="molecule type" value="Genomic_DNA"/>
</dbReference>
<dbReference type="Proteomes" id="UP001148838">
    <property type="component" value="Unassembled WGS sequence"/>
</dbReference>
<evidence type="ECO:0000313" key="3">
    <source>
        <dbReference type="Proteomes" id="UP001148838"/>
    </source>
</evidence>
<accession>A0ABQ8SVV4</accession>
<gene>
    <name evidence="2" type="ORF">ANN_13912</name>
</gene>
<protein>
    <submittedName>
        <fullName evidence="2">Uncharacterized protein</fullName>
    </submittedName>
</protein>
<evidence type="ECO:0000313" key="2">
    <source>
        <dbReference type="EMBL" id="KAJ4437973.1"/>
    </source>
</evidence>
<feature type="compositionally biased region" description="Basic residues" evidence="1">
    <location>
        <begin position="101"/>
        <end position="118"/>
    </location>
</feature>
<comment type="caution">
    <text evidence="2">The sequence shown here is derived from an EMBL/GenBank/DDBJ whole genome shotgun (WGS) entry which is preliminary data.</text>
</comment>
<reference evidence="2 3" key="1">
    <citation type="journal article" date="2022" name="Allergy">
        <title>Genome assembly and annotation of Periplaneta americana reveal a comprehensive cockroach allergen profile.</title>
        <authorList>
            <person name="Wang L."/>
            <person name="Xiong Q."/>
            <person name="Saelim N."/>
            <person name="Wang L."/>
            <person name="Nong W."/>
            <person name="Wan A.T."/>
            <person name="Shi M."/>
            <person name="Liu X."/>
            <person name="Cao Q."/>
            <person name="Hui J.H.L."/>
            <person name="Sookrung N."/>
            <person name="Leung T.F."/>
            <person name="Tungtrongchitr A."/>
            <person name="Tsui S.K.W."/>
        </authorList>
    </citation>
    <scope>NUCLEOTIDE SEQUENCE [LARGE SCALE GENOMIC DNA]</scope>
    <source>
        <strain evidence="2">PWHHKU_190912</strain>
    </source>
</reference>
<feature type="region of interest" description="Disordered" evidence="1">
    <location>
        <begin position="74"/>
        <end position="138"/>
    </location>
</feature>
<keyword evidence="3" id="KW-1185">Reference proteome</keyword>